<dbReference type="EMBL" id="BK014667">
    <property type="protein sequence ID" value="DAD67064.1"/>
    <property type="molecule type" value="Genomic_DNA"/>
</dbReference>
<proteinExistence type="predicted"/>
<name>A0A8S5LAX0_9CAUD</name>
<sequence length="224" mass="25813">MRLTKQMKNNLLNIIQNKTKHPFKVQEDSITKELQEYIYKKEPVFKQYLDLYEEPPFNKFREGIRLNGDWSITIYLTVPTDSYLRDLIGQAKGWGSILFPVKDKNPDYVLDPDFEPIYNKLTQLAKDCEEYDNIFDNLAITINNCTTDTQLAEMYPDFVQYFNAADITKAPATKSLPATFGLPDALAKFGLNLSGSEKPTEDSTKEPDNIDTLVQQDLQKHLNK</sequence>
<evidence type="ECO:0000313" key="1">
    <source>
        <dbReference type="EMBL" id="DAD67064.1"/>
    </source>
</evidence>
<organism evidence="1">
    <name type="scientific">Podoviridae sp. ctBev14</name>
    <dbReference type="NCBI Taxonomy" id="2823556"/>
    <lineage>
        <taxon>Viruses</taxon>
        <taxon>Duplodnaviria</taxon>
        <taxon>Heunggongvirae</taxon>
        <taxon>Uroviricota</taxon>
        <taxon>Caudoviricetes</taxon>
    </lineage>
</organism>
<protein>
    <submittedName>
        <fullName evidence="1">Nucleotide modification associated domain 5</fullName>
    </submittedName>
</protein>
<reference evidence="1" key="1">
    <citation type="journal article" date="2021" name="Proc. Natl. Acad. Sci. U.S.A.">
        <title>A Catalog of Tens of Thousands of Viruses from Human Metagenomes Reveals Hidden Associations with Chronic Diseases.</title>
        <authorList>
            <person name="Tisza M.J."/>
            <person name="Buck C.B."/>
        </authorList>
    </citation>
    <scope>NUCLEOTIDE SEQUENCE</scope>
    <source>
        <strain evidence="1">CtBev14</strain>
    </source>
</reference>
<accession>A0A8S5LAX0</accession>